<feature type="domain" description="DUF397" evidence="1">
    <location>
        <begin position="8"/>
        <end position="62"/>
    </location>
</feature>
<dbReference type="AlphaFoldDB" id="A0A3R9E0L4"/>
<evidence type="ECO:0000259" key="1">
    <source>
        <dbReference type="Pfam" id="PF04149"/>
    </source>
</evidence>
<accession>A0A3R9E0L4</accession>
<keyword evidence="3" id="KW-1185">Reference proteome</keyword>
<dbReference type="Pfam" id="PF04149">
    <property type="entry name" value="DUF397"/>
    <property type="match status" value="1"/>
</dbReference>
<sequence length="66" mass="7154">MSPRKLTGWRKSSHSHFEENACVEVGTGPGVVGVRDTKQAGLAARPVLVFSRTAFTAFLDHLTDGR</sequence>
<reference evidence="2 3" key="1">
    <citation type="submission" date="2018-12" db="EMBL/GenBank/DDBJ databases">
        <title>Amycolatopsis eburnea sp. nov. actinomycete associate with arbuscular mycorrhiza fungal spore.</title>
        <authorList>
            <person name="Lumyong S."/>
            <person name="Chaiya L."/>
        </authorList>
    </citation>
    <scope>NUCLEOTIDE SEQUENCE [LARGE SCALE GENOMIC DNA]</scope>
    <source>
        <strain evidence="2 3">GLM-1</strain>
    </source>
</reference>
<comment type="caution">
    <text evidence="2">The sequence shown here is derived from an EMBL/GenBank/DDBJ whole genome shotgun (WGS) entry which is preliminary data.</text>
</comment>
<organism evidence="2 3">
    <name type="scientific">Amycolatopsis eburnea</name>
    <dbReference type="NCBI Taxonomy" id="2267691"/>
    <lineage>
        <taxon>Bacteria</taxon>
        <taxon>Bacillati</taxon>
        <taxon>Actinomycetota</taxon>
        <taxon>Actinomycetes</taxon>
        <taxon>Pseudonocardiales</taxon>
        <taxon>Pseudonocardiaceae</taxon>
        <taxon>Amycolatopsis</taxon>
    </lineage>
</organism>
<protein>
    <submittedName>
        <fullName evidence="2">DUF397 domain-containing protein</fullName>
    </submittedName>
</protein>
<proteinExistence type="predicted"/>
<dbReference type="Proteomes" id="UP000267081">
    <property type="component" value="Unassembled WGS sequence"/>
</dbReference>
<name>A0A3R9E0L4_9PSEU</name>
<evidence type="ECO:0000313" key="3">
    <source>
        <dbReference type="Proteomes" id="UP000267081"/>
    </source>
</evidence>
<gene>
    <name evidence="2" type="ORF">EIY87_10305</name>
</gene>
<evidence type="ECO:0000313" key="2">
    <source>
        <dbReference type="EMBL" id="RSD22182.1"/>
    </source>
</evidence>
<dbReference type="EMBL" id="RSEC01000032">
    <property type="protein sequence ID" value="RSD22182.1"/>
    <property type="molecule type" value="Genomic_DNA"/>
</dbReference>
<dbReference type="InterPro" id="IPR007278">
    <property type="entry name" value="DUF397"/>
</dbReference>
<dbReference type="OrthoDB" id="3698874at2"/>
<dbReference type="RefSeq" id="WP_125307429.1">
    <property type="nucleotide sequence ID" value="NZ_RSEC01000032.1"/>
</dbReference>